<dbReference type="InterPro" id="IPR033470">
    <property type="entry name" value="FakA-like_C"/>
</dbReference>
<dbReference type="RefSeq" id="WP_320313922.1">
    <property type="nucleotide sequence ID" value="NZ_JAVIKH010000010.1"/>
</dbReference>
<dbReference type="EMBL" id="JAVIKH010000010">
    <property type="protein sequence ID" value="MDX8336521.1"/>
    <property type="molecule type" value="Genomic_DNA"/>
</dbReference>
<dbReference type="Gene3D" id="3.40.50.10170">
    <property type="match status" value="1"/>
</dbReference>
<protein>
    <submittedName>
        <fullName evidence="3">DegV family EDD domain-containing protein</fullName>
    </submittedName>
</protein>
<comment type="caution">
    <text evidence="3">The sequence shown here is derived from an EMBL/GenBank/DDBJ whole genome shotgun (WGS) entry which is preliminary data.</text>
</comment>
<dbReference type="SUPFAM" id="SSF82549">
    <property type="entry name" value="DAK1/DegV-like"/>
    <property type="match status" value="1"/>
</dbReference>
<dbReference type="Pfam" id="PF02645">
    <property type="entry name" value="DegV"/>
    <property type="match status" value="1"/>
</dbReference>
<dbReference type="SMART" id="SM01121">
    <property type="entry name" value="Dak1_2"/>
    <property type="match status" value="1"/>
</dbReference>
<dbReference type="SUPFAM" id="SSF101473">
    <property type="entry name" value="DhaL-like"/>
    <property type="match status" value="1"/>
</dbReference>
<dbReference type="InterPro" id="IPR036117">
    <property type="entry name" value="DhaL_dom_sf"/>
</dbReference>
<dbReference type="Gene3D" id="3.30.1180.10">
    <property type="match status" value="1"/>
</dbReference>
<dbReference type="Gene3D" id="1.25.40.340">
    <property type="match status" value="1"/>
</dbReference>
<dbReference type="NCBIfam" id="TIGR00762">
    <property type="entry name" value="DegV"/>
    <property type="match status" value="1"/>
</dbReference>
<dbReference type="PROSITE" id="PS51480">
    <property type="entry name" value="DHAL"/>
    <property type="match status" value="1"/>
</dbReference>
<reference evidence="4" key="1">
    <citation type="submission" date="2023-07" db="EMBL/GenBank/DDBJ databases">
        <authorList>
            <person name="Colorado M.A."/>
            <person name="Villamil L.M."/>
            <person name="Melo J.F."/>
            <person name="Rodriguez J.A."/>
            <person name="Ruiz R.Y."/>
        </authorList>
    </citation>
    <scope>NUCLEOTIDE SEQUENCE [LARGE SCALE GENOMIC DNA]</scope>
    <source>
        <strain evidence="4">C33</strain>
    </source>
</reference>
<name>A0ABU4WAG1_9FUSO</name>
<dbReference type="Pfam" id="PF21645">
    <property type="entry name" value="FakA-like_M"/>
    <property type="match status" value="1"/>
</dbReference>
<feature type="domain" description="DhaL" evidence="2">
    <location>
        <begin position="11"/>
        <end position="204"/>
    </location>
</feature>
<dbReference type="Pfam" id="PF13684">
    <property type="entry name" value="FakA-like_C"/>
    <property type="match status" value="1"/>
</dbReference>
<dbReference type="InterPro" id="IPR003797">
    <property type="entry name" value="DegV"/>
</dbReference>
<dbReference type="SMART" id="SM01120">
    <property type="entry name" value="Dak2"/>
    <property type="match status" value="1"/>
</dbReference>
<sequence length="838" mass="93267">MNIEVKVLNSTRLTKLLIAASRWLSKYSDVLNDLNVYPVPDGDTGTNMSMTLQAVENELIKLNHEPDMEELADIVSEAILLGARGNSGTILSQIIQGFLEGIRTKEEVTVDDVKVAFRLAKEKAYKAVSEPVEGTMLTVIRRVAEEAEKYTGPKDDFIPFLVYLKEAAQEAVEETPNQLPKLKEAGVVDAGGQGIFYILEGFEKSITDPEMLHDLERIVQSQAKRKDIMEHSGNHIFEDIKFKYCTEFVIESGDFDLDDYKSKIVNYGDSMVCAQTSKKTKTHIHTNNPGLVLEIAGKLGNLSNIKIDNMEIQHKNMLLSDAENYKADKRGKILVQNENSKPIAYFAIVDNLELGNLFLDNGATAVLIGGQTQNPSVADIEEGINKIKADKIVILPNNKNIISSAKLAAERSSKEVTVLETKTMLEGEYVVRNKDFGMDEILKQLPINTSVEITQAVRDTKVDELTISQGDYIALINGKIKIKASTLEGIIENVYRMCINSETLNVFACIGKGSTEEANKILKGIKSTVRYNDMVIGQENYPYYIYITNRNPELPEIAIVTDSTSDLTPDMIKGLDVDIIPLKIKLAGDTYYRDGVDISKGEFWKQLLKENIVPKTSQPSPAEFKELYEKLLEKGYKKIISIHISSKLSGTQQAARVARGMLNKEDDIAIVDSKAVTFALAHIVIESAKMVKEGKSFDEIIEWIDETKNKMKVYFVVKELSYLEKGGRIGRASSVIGGFLKIKPVLKLENGEVCIETKALGERGALAYMEKLIKNEKNSIIMYTGWGGTRNELEAADQLRSIAEKTKKLDYRGRMEIGATIAAHTGPVYGMGILNKIR</sequence>
<dbReference type="PANTHER" id="PTHR33434">
    <property type="entry name" value="DEGV DOMAIN-CONTAINING PROTEIN DR_1986-RELATED"/>
    <property type="match status" value="1"/>
</dbReference>
<evidence type="ECO:0000313" key="3">
    <source>
        <dbReference type="EMBL" id="MDX8336521.1"/>
    </source>
</evidence>
<dbReference type="PROSITE" id="PS51482">
    <property type="entry name" value="DEGV"/>
    <property type="match status" value="1"/>
</dbReference>
<dbReference type="InterPro" id="IPR043168">
    <property type="entry name" value="DegV_C"/>
</dbReference>
<dbReference type="Pfam" id="PF02734">
    <property type="entry name" value="Dak2"/>
    <property type="match status" value="1"/>
</dbReference>
<evidence type="ECO:0000256" key="1">
    <source>
        <dbReference type="ARBA" id="ARBA00023121"/>
    </source>
</evidence>
<dbReference type="InterPro" id="IPR004007">
    <property type="entry name" value="DhaL_dom"/>
</dbReference>
<keyword evidence="4" id="KW-1185">Reference proteome</keyword>
<accession>A0ABU4WAG1</accession>
<keyword evidence="1" id="KW-0446">Lipid-binding</keyword>
<gene>
    <name evidence="3" type="ORF">RFV38_08440</name>
</gene>
<dbReference type="Proteomes" id="UP001279681">
    <property type="component" value="Unassembled WGS sequence"/>
</dbReference>
<evidence type="ECO:0000313" key="4">
    <source>
        <dbReference type="Proteomes" id="UP001279681"/>
    </source>
</evidence>
<dbReference type="InterPro" id="IPR019986">
    <property type="entry name" value="YloV-like"/>
</dbReference>
<dbReference type="NCBIfam" id="TIGR03599">
    <property type="entry name" value="YloV"/>
    <property type="match status" value="1"/>
</dbReference>
<proteinExistence type="predicted"/>
<dbReference type="PANTHER" id="PTHR33434:SF2">
    <property type="entry name" value="FATTY ACID-BINDING PROTEIN TM_1468"/>
    <property type="match status" value="1"/>
</dbReference>
<organism evidence="3 4">
    <name type="scientific">Candidatus Cetobacterium colombiensis</name>
    <dbReference type="NCBI Taxonomy" id="3073100"/>
    <lineage>
        <taxon>Bacteria</taxon>
        <taxon>Fusobacteriati</taxon>
        <taxon>Fusobacteriota</taxon>
        <taxon>Fusobacteriia</taxon>
        <taxon>Fusobacteriales</taxon>
        <taxon>Fusobacteriaceae</taxon>
        <taxon>Cetobacterium</taxon>
    </lineage>
</organism>
<evidence type="ECO:0000259" key="2">
    <source>
        <dbReference type="PROSITE" id="PS51480"/>
    </source>
</evidence>
<dbReference type="InterPro" id="IPR050270">
    <property type="entry name" value="DegV_domain_contain"/>
</dbReference>
<dbReference type="InterPro" id="IPR048394">
    <property type="entry name" value="FakA-like_M"/>
</dbReference>